<protein>
    <recommendedName>
        <fullName evidence="2">Peptidase S1 domain-containing protein</fullName>
    </recommendedName>
</protein>
<dbReference type="Gene3D" id="2.40.10.120">
    <property type="match status" value="1"/>
</dbReference>
<feature type="domain" description="Peptidase S1" evidence="2">
    <location>
        <begin position="56"/>
        <end position="124"/>
    </location>
</feature>
<dbReference type="AlphaFoldDB" id="A0A382HZF8"/>
<dbReference type="InterPro" id="IPR001314">
    <property type="entry name" value="Peptidase_S1A"/>
</dbReference>
<feature type="compositionally biased region" description="Basic and acidic residues" evidence="1">
    <location>
        <begin position="167"/>
        <end position="176"/>
    </location>
</feature>
<dbReference type="GO" id="GO:0006508">
    <property type="term" value="P:proteolysis"/>
    <property type="evidence" value="ECO:0007669"/>
    <property type="project" value="InterPro"/>
</dbReference>
<feature type="non-terminal residue" evidence="3">
    <location>
        <position position="1"/>
    </location>
</feature>
<gene>
    <name evidence="3" type="ORF">METZ01_LOCUS245542</name>
</gene>
<reference evidence="3" key="1">
    <citation type="submission" date="2018-05" db="EMBL/GenBank/DDBJ databases">
        <authorList>
            <person name="Lanie J.A."/>
            <person name="Ng W.-L."/>
            <person name="Kazmierczak K.M."/>
            <person name="Andrzejewski T.M."/>
            <person name="Davidsen T.M."/>
            <person name="Wayne K.J."/>
            <person name="Tettelin H."/>
            <person name="Glass J.I."/>
            <person name="Rusch D."/>
            <person name="Podicherti R."/>
            <person name="Tsui H.-C.T."/>
            <person name="Winkler M.E."/>
        </authorList>
    </citation>
    <scope>NUCLEOTIDE SEQUENCE</scope>
</reference>
<dbReference type="SUPFAM" id="SSF50494">
    <property type="entry name" value="Trypsin-like serine proteases"/>
    <property type="match status" value="1"/>
</dbReference>
<name>A0A382HZF8_9ZZZZ</name>
<dbReference type="Pfam" id="PF00089">
    <property type="entry name" value="Trypsin"/>
    <property type="match status" value="1"/>
</dbReference>
<dbReference type="PRINTS" id="PR00722">
    <property type="entry name" value="CHYMOTRYPSIN"/>
</dbReference>
<proteinExistence type="predicted"/>
<sequence length="218" mass="23147">VVLFAAWFRAVKNLAPSIKRVVALGVIFCGLVACLSAAESHAFASAWRGHKKTGGTGVGAATLISPSWAITAKHVASKKAKTPDKVNVIISFGGGKRRNRQVKKAYLCPGADIALVRLARPITGIAPAALCKTRLNKKHGRFRFTFVSRGNGLKVVKNRWAKGNGERIYHSKDAKGQRPGKAGDSGGGWVFEQDSPEPDVLFAVIHGGGFGPQPAANR</sequence>
<dbReference type="EMBL" id="UINC01064222">
    <property type="protein sequence ID" value="SVB92688.1"/>
    <property type="molecule type" value="Genomic_DNA"/>
</dbReference>
<accession>A0A382HZF8</accession>
<feature type="region of interest" description="Disordered" evidence="1">
    <location>
        <begin position="167"/>
        <end position="189"/>
    </location>
</feature>
<evidence type="ECO:0000259" key="2">
    <source>
        <dbReference type="Pfam" id="PF00089"/>
    </source>
</evidence>
<dbReference type="InterPro" id="IPR001254">
    <property type="entry name" value="Trypsin_dom"/>
</dbReference>
<evidence type="ECO:0000313" key="3">
    <source>
        <dbReference type="EMBL" id="SVB92688.1"/>
    </source>
</evidence>
<dbReference type="InterPro" id="IPR009003">
    <property type="entry name" value="Peptidase_S1_PA"/>
</dbReference>
<dbReference type="GO" id="GO:0004252">
    <property type="term" value="F:serine-type endopeptidase activity"/>
    <property type="evidence" value="ECO:0007669"/>
    <property type="project" value="InterPro"/>
</dbReference>
<organism evidence="3">
    <name type="scientific">marine metagenome</name>
    <dbReference type="NCBI Taxonomy" id="408172"/>
    <lineage>
        <taxon>unclassified sequences</taxon>
        <taxon>metagenomes</taxon>
        <taxon>ecological metagenomes</taxon>
    </lineage>
</organism>
<evidence type="ECO:0000256" key="1">
    <source>
        <dbReference type="SAM" id="MobiDB-lite"/>
    </source>
</evidence>
<feature type="non-terminal residue" evidence="3">
    <location>
        <position position="218"/>
    </location>
</feature>